<dbReference type="AlphaFoldDB" id="A0A1G2S7R2"/>
<evidence type="ECO:0000256" key="3">
    <source>
        <dbReference type="ARBA" id="ARBA00022960"/>
    </source>
</evidence>
<evidence type="ECO:0000313" key="7">
    <source>
        <dbReference type="EMBL" id="OHA81027.1"/>
    </source>
</evidence>
<gene>
    <name evidence="7" type="ORF">A3D51_01585</name>
</gene>
<sequence length="267" mass="29290">MIHRRDNSNNKSISGKNITLAVLVAVSFFILLYAPLRNTITQTVYVIAPTVWGFGDRVTDARDSFFANFRNRDFLVKENEMLLIEVDRMEAQVLDRNLLAEKVTKLEEALGRVRSDNRVVADVVAGPGRSPYDTLVIDAGAEEGINIGDVVVYSGSSIIGEIVETAPASSKVKLYSSPGEEQFVIVGQRNLPVVALGRGMGNFEAKVPQDSVVAVGDSIVSVKGDLIFGTVSSIEEKPAEPFKRLFFRAPFNITEIRSVEVIADKHF</sequence>
<name>A0A1G2S7R2_9BACT</name>
<keyword evidence="5" id="KW-0812">Transmembrane</keyword>
<evidence type="ECO:0000256" key="5">
    <source>
        <dbReference type="SAM" id="Phobius"/>
    </source>
</evidence>
<dbReference type="EMBL" id="MHUT01000011">
    <property type="protein sequence ID" value="OHA81027.1"/>
    <property type="molecule type" value="Genomic_DNA"/>
</dbReference>
<evidence type="ECO:0000256" key="4">
    <source>
        <dbReference type="ARBA" id="ARBA00032089"/>
    </source>
</evidence>
<dbReference type="InterPro" id="IPR042177">
    <property type="entry name" value="Cell/Rod_1"/>
</dbReference>
<dbReference type="GO" id="GO:0008360">
    <property type="term" value="P:regulation of cell shape"/>
    <property type="evidence" value="ECO:0007669"/>
    <property type="project" value="UniProtKB-KW"/>
</dbReference>
<protein>
    <recommendedName>
        <fullName evidence="2">Cell shape-determining protein MreC</fullName>
    </recommendedName>
    <alternativeName>
        <fullName evidence="4">Cell shape protein MreC</fullName>
    </alternativeName>
</protein>
<keyword evidence="5" id="KW-0472">Membrane</keyword>
<proteinExistence type="inferred from homology"/>
<evidence type="ECO:0000259" key="6">
    <source>
        <dbReference type="Pfam" id="PF04085"/>
    </source>
</evidence>
<feature type="transmembrane region" description="Helical" evidence="5">
    <location>
        <begin position="20"/>
        <end position="36"/>
    </location>
</feature>
<dbReference type="InterPro" id="IPR042175">
    <property type="entry name" value="Cell/Rod_MreC_2"/>
</dbReference>
<feature type="domain" description="Rod shape-determining protein MreC beta-barrel core" evidence="6">
    <location>
        <begin position="129"/>
        <end position="262"/>
    </location>
</feature>
<dbReference type="InterPro" id="IPR007221">
    <property type="entry name" value="MreC"/>
</dbReference>
<keyword evidence="5" id="KW-1133">Transmembrane helix</keyword>
<dbReference type="GO" id="GO:0005886">
    <property type="term" value="C:plasma membrane"/>
    <property type="evidence" value="ECO:0007669"/>
    <property type="project" value="TreeGrafter"/>
</dbReference>
<comment type="similarity">
    <text evidence="1">Belongs to the MreC family.</text>
</comment>
<evidence type="ECO:0000313" key="8">
    <source>
        <dbReference type="Proteomes" id="UP000179118"/>
    </source>
</evidence>
<dbReference type="Gene3D" id="2.40.10.340">
    <property type="entry name" value="Rod shape-determining protein MreC, domain 1"/>
    <property type="match status" value="1"/>
</dbReference>
<dbReference type="InterPro" id="IPR055342">
    <property type="entry name" value="MreC_beta-barrel_core"/>
</dbReference>
<accession>A0A1G2S7R2</accession>
<dbReference type="PANTHER" id="PTHR34138">
    <property type="entry name" value="CELL SHAPE-DETERMINING PROTEIN MREC"/>
    <property type="match status" value="1"/>
</dbReference>
<evidence type="ECO:0000256" key="1">
    <source>
        <dbReference type="ARBA" id="ARBA00009369"/>
    </source>
</evidence>
<comment type="caution">
    <text evidence="7">The sequence shown here is derived from an EMBL/GenBank/DDBJ whole genome shotgun (WGS) entry which is preliminary data.</text>
</comment>
<dbReference type="Gene3D" id="2.40.10.350">
    <property type="entry name" value="Rod shape-determining protein MreC, domain 2"/>
    <property type="match status" value="1"/>
</dbReference>
<organism evidence="7 8">
    <name type="scientific">Candidatus Yonathbacteria bacterium RIFCSPHIGHO2_02_FULL_44_14</name>
    <dbReference type="NCBI Taxonomy" id="1802724"/>
    <lineage>
        <taxon>Bacteria</taxon>
        <taxon>Candidatus Yonathiibacteriota</taxon>
    </lineage>
</organism>
<dbReference type="Proteomes" id="UP000179118">
    <property type="component" value="Unassembled WGS sequence"/>
</dbReference>
<dbReference type="Pfam" id="PF04085">
    <property type="entry name" value="MreC"/>
    <property type="match status" value="1"/>
</dbReference>
<keyword evidence="3" id="KW-0133">Cell shape</keyword>
<evidence type="ECO:0000256" key="2">
    <source>
        <dbReference type="ARBA" id="ARBA00013855"/>
    </source>
</evidence>
<reference evidence="7 8" key="1">
    <citation type="journal article" date="2016" name="Nat. Commun.">
        <title>Thousands of microbial genomes shed light on interconnected biogeochemical processes in an aquifer system.</title>
        <authorList>
            <person name="Anantharaman K."/>
            <person name="Brown C.T."/>
            <person name="Hug L.A."/>
            <person name="Sharon I."/>
            <person name="Castelle C.J."/>
            <person name="Probst A.J."/>
            <person name="Thomas B.C."/>
            <person name="Singh A."/>
            <person name="Wilkins M.J."/>
            <person name="Karaoz U."/>
            <person name="Brodie E.L."/>
            <person name="Williams K.H."/>
            <person name="Hubbard S.S."/>
            <person name="Banfield J.F."/>
        </authorList>
    </citation>
    <scope>NUCLEOTIDE SEQUENCE [LARGE SCALE GENOMIC DNA]</scope>
</reference>
<dbReference type="PANTHER" id="PTHR34138:SF1">
    <property type="entry name" value="CELL SHAPE-DETERMINING PROTEIN MREC"/>
    <property type="match status" value="1"/>
</dbReference>